<protein>
    <submittedName>
        <fullName evidence="3">ARAD1D10186p</fullName>
    </submittedName>
</protein>
<evidence type="ECO:0000313" key="3">
    <source>
        <dbReference type="EMBL" id="CDP37380.1"/>
    </source>
</evidence>
<comment type="similarity">
    <text evidence="1">Belongs to the iron/ascorbate-dependent oxidoreductase family.</text>
</comment>
<dbReference type="InterPro" id="IPR026992">
    <property type="entry name" value="DIOX_N"/>
</dbReference>
<dbReference type="FunFam" id="2.60.120.330:FF:000051">
    <property type="entry name" value="Clavaminate synthase-like protein"/>
    <property type="match status" value="1"/>
</dbReference>
<sequence>MSSPVAVVDVSEINQETADKLVEAASTLGFIFIEGSGFTKQDIDGAFDLSKRFFELPFEEKNEVPIDPSNHGYSAMNVENLDPQYNTKGDPKEAFNFGNFVNGRPEKPIPKFFENNINQLSELEQKCHTLSNRLLTLLGLGLKIETGSEWFADRHKANEPSGSILRFLFYPGQKKTEPQEQIRAGAHTDYGSLTLLFQKEGEDGLEILSPITKQWTPVPFLAPKDANSAPPIIVNIADLLSFWTAGVLKSSIHRVKFPKKAQETGQDRYSIVYFCHPSDATLLEPVPSPIVAQVKNRGANREGQKVLTAQEHLQKRLAATYGWKE</sequence>
<dbReference type="EMBL" id="HG937694">
    <property type="protein sequence ID" value="CDP37380.1"/>
    <property type="molecule type" value="Genomic_DNA"/>
</dbReference>
<reference evidence="3" key="2">
    <citation type="submission" date="2014-06" db="EMBL/GenBank/DDBJ databases">
        <title>The complete genome of Blastobotrys (Arxula) adeninivorans LS3 - a yeast of biotechnological interest.</title>
        <authorList>
            <person name="Kunze G."/>
            <person name="Gaillardin C."/>
            <person name="Czernicka M."/>
            <person name="Durrens P."/>
            <person name="Martin T."/>
            <person name="Boer E."/>
            <person name="Gabaldon T."/>
            <person name="Cruz J."/>
            <person name="Talla E."/>
            <person name="Marck C."/>
            <person name="Goffeau A."/>
            <person name="Barbe V."/>
            <person name="Baret P."/>
            <person name="Baronian K."/>
            <person name="Beier S."/>
            <person name="Bleykasten C."/>
            <person name="Bode R."/>
            <person name="Casaregola S."/>
            <person name="Despons L."/>
            <person name="Fairhead C."/>
            <person name="Giersberg M."/>
            <person name="Gierski P."/>
            <person name="Hahnel U."/>
            <person name="Hartmann A."/>
            <person name="Jankowska D."/>
            <person name="Jubin C."/>
            <person name="Jung P."/>
            <person name="Lafontaine I."/>
            <person name="Leh-Louis V."/>
            <person name="Lemaire M."/>
            <person name="Marcet-Houben M."/>
            <person name="Mascher M."/>
            <person name="Morel G."/>
            <person name="Richard G.-F."/>
            <person name="Riechen J."/>
            <person name="Sacerdot C."/>
            <person name="Sarkar A."/>
            <person name="Savel G."/>
            <person name="Schacherer J."/>
            <person name="Sherman D."/>
            <person name="Straub M.-L."/>
            <person name="Stein N."/>
            <person name="Thierry A."/>
            <person name="Trautwein-Schult A."/>
            <person name="Westhof E."/>
            <person name="Worch S."/>
            <person name="Dujon B."/>
            <person name="Souciet J.-L."/>
            <person name="Wincker P."/>
            <person name="Scholz U."/>
            <person name="Neuveglise N."/>
        </authorList>
    </citation>
    <scope>NUCLEOTIDE SEQUENCE</scope>
    <source>
        <strain evidence="3">LS3</strain>
    </source>
</reference>
<keyword evidence="1" id="KW-0560">Oxidoreductase</keyword>
<dbReference type="PANTHER" id="PTHR47990">
    <property type="entry name" value="2-OXOGLUTARATE (2OG) AND FE(II)-DEPENDENT OXYGENASE SUPERFAMILY PROTEIN-RELATED"/>
    <property type="match status" value="1"/>
</dbReference>
<gene>
    <name evidence="3" type="ORF">GNLVRS02_ARAD1D10186g</name>
</gene>
<dbReference type="GO" id="GO:0016491">
    <property type="term" value="F:oxidoreductase activity"/>
    <property type="evidence" value="ECO:0007669"/>
    <property type="project" value="UniProtKB-KW"/>
</dbReference>
<proteinExistence type="inferred from homology"/>
<keyword evidence="1" id="KW-0479">Metal-binding</keyword>
<dbReference type="SUPFAM" id="SSF51197">
    <property type="entry name" value="Clavaminate synthase-like"/>
    <property type="match status" value="1"/>
</dbReference>
<organism evidence="3">
    <name type="scientific">Blastobotrys adeninivorans</name>
    <name type="common">Yeast</name>
    <name type="synonym">Arxula adeninivorans</name>
    <dbReference type="NCBI Taxonomy" id="409370"/>
    <lineage>
        <taxon>Eukaryota</taxon>
        <taxon>Fungi</taxon>
        <taxon>Dikarya</taxon>
        <taxon>Ascomycota</taxon>
        <taxon>Saccharomycotina</taxon>
        <taxon>Dipodascomycetes</taxon>
        <taxon>Dipodascales</taxon>
        <taxon>Trichomonascaceae</taxon>
        <taxon>Blastobotrys</taxon>
    </lineage>
</organism>
<dbReference type="GO" id="GO:0044283">
    <property type="term" value="P:small molecule biosynthetic process"/>
    <property type="evidence" value="ECO:0007669"/>
    <property type="project" value="UniProtKB-ARBA"/>
</dbReference>
<dbReference type="InterPro" id="IPR027443">
    <property type="entry name" value="IPNS-like_sf"/>
</dbReference>
<dbReference type="PhylomeDB" id="A0A060T8C7"/>
<dbReference type="PROSITE" id="PS51471">
    <property type="entry name" value="FE2OG_OXY"/>
    <property type="match status" value="1"/>
</dbReference>
<dbReference type="Pfam" id="PF03171">
    <property type="entry name" value="2OG-FeII_Oxy"/>
    <property type="match status" value="1"/>
</dbReference>
<dbReference type="GO" id="GO:0046872">
    <property type="term" value="F:metal ion binding"/>
    <property type="evidence" value="ECO:0007669"/>
    <property type="project" value="UniProtKB-KW"/>
</dbReference>
<dbReference type="InterPro" id="IPR005123">
    <property type="entry name" value="Oxoglu/Fe-dep_dioxygenase_dom"/>
</dbReference>
<keyword evidence="1" id="KW-0408">Iron</keyword>
<name>A0A060T8C7_BLAAD</name>
<dbReference type="InterPro" id="IPR050231">
    <property type="entry name" value="Iron_ascorbate_oxido_reductase"/>
</dbReference>
<dbReference type="Pfam" id="PF14226">
    <property type="entry name" value="DIOX_N"/>
    <property type="match status" value="1"/>
</dbReference>
<reference evidence="3" key="1">
    <citation type="submission" date="2014-02" db="EMBL/GenBank/DDBJ databases">
        <authorList>
            <person name="Genoscope - CEA"/>
        </authorList>
    </citation>
    <scope>NUCLEOTIDE SEQUENCE</scope>
    <source>
        <strain evidence="3">LS3</strain>
    </source>
</reference>
<evidence type="ECO:0000256" key="1">
    <source>
        <dbReference type="RuleBase" id="RU003682"/>
    </source>
</evidence>
<dbReference type="Gene3D" id="2.60.120.330">
    <property type="entry name" value="B-lactam Antibiotic, Isopenicillin N Synthase, Chain"/>
    <property type="match status" value="1"/>
</dbReference>
<dbReference type="AlphaFoldDB" id="A0A060T8C7"/>
<accession>A0A060T8C7</accession>
<feature type="domain" description="Fe2OG dioxygenase" evidence="2">
    <location>
        <begin position="160"/>
        <end position="277"/>
    </location>
</feature>
<evidence type="ECO:0000259" key="2">
    <source>
        <dbReference type="PROSITE" id="PS51471"/>
    </source>
</evidence>
<dbReference type="InterPro" id="IPR044861">
    <property type="entry name" value="IPNS-like_FE2OG_OXY"/>
</dbReference>